<dbReference type="GO" id="GO:0031123">
    <property type="term" value="P:RNA 3'-end processing"/>
    <property type="evidence" value="ECO:0007669"/>
    <property type="project" value="TreeGrafter"/>
</dbReference>
<dbReference type="PANTHER" id="PTHR12271:SF40">
    <property type="entry name" value="POLY(A) RNA POLYMERASE GLD2"/>
    <property type="match status" value="1"/>
</dbReference>
<organism evidence="3">
    <name type="scientific">Kwoniella dejecticola CBS 10117</name>
    <dbReference type="NCBI Taxonomy" id="1296121"/>
    <lineage>
        <taxon>Eukaryota</taxon>
        <taxon>Fungi</taxon>
        <taxon>Dikarya</taxon>
        <taxon>Basidiomycota</taxon>
        <taxon>Agaricomycotina</taxon>
        <taxon>Tremellomycetes</taxon>
        <taxon>Tremellales</taxon>
        <taxon>Cryptococcaceae</taxon>
        <taxon>Kwoniella</taxon>
    </lineage>
</organism>
<dbReference type="EMBL" id="KI894032">
    <property type="protein sequence ID" value="OBR84555.1"/>
    <property type="molecule type" value="Genomic_DNA"/>
</dbReference>
<dbReference type="Gene3D" id="3.30.460.10">
    <property type="entry name" value="Beta Polymerase, domain 2"/>
    <property type="match status" value="1"/>
</dbReference>
<dbReference type="RefSeq" id="XP_018262397.1">
    <property type="nucleotide sequence ID" value="XM_018408706.1"/>
</dbReference>
<protein>
    <recommendedName>
        <fullName evidence="2">Poly(A) RNA polymerase mitochondrial-like central palm domain-containing protein</fullName>
    </recommendedName>
</protein>
<feature type="region of interest" description="Disordered" evidence="1">
    <location>
        <begin position="184"/>
        <end position="209"/>
    </location>
</feature>
<dbReference type="KEGG" id="kdj:28969113"/>
<dbReference type="SUPFAM" id="SSF81631">
    <property type="entry name" value="PAP/OAS1 substrate-binding domain"/>
    <property type="match status" value="1"/>
</dbReference>
<feature type="domain" description="Poly(A) RNA polymerase mitochondrial-like central palm" evidence="2">
    <location>
        <begin position="428"/>
        <end position="603"/>
    </location>
</feature>
<dbReference type="Proteomes" id="UP000078595">
    <property type="component" value="Chromosome 6"/>
</dbReference>
<dbReference type="AlphaFoldDB" id="A0A1A6A3C1"/>
<dbReference type="GeneID" id="28969113"/>
<dbReference type="InterPro" id="IPR054708">
    <property type="entry name" value="MTPAP-like_central"/>
</dbReference>
<dbReference type="GO" id="GO:0016779">
    <property type="term" value="F:nucleotidyltransferase activity"/>
    <property type="evidence" value="ECO:0007669"/>
    <property type="project" value="UniProtKB-ARBA"/>
</dbReference>
<gene>
    <name evidence="3" type="ORF">I303_05414</name>
    <name evidence="4" type="ORF">I303_105141</name>
</gene>
<feature type="compositionally biased region" description="Polar residues" evidence="1">
    <location>
        <begin position="189"/>
        <end position="209"/>
    </location>
</feature>
<evidence type="ECO:0000313" key="5">
    <source>
        <dbReference type="Proteomes" id="UP000078595"/>
    </source>
</evidence>
<feature type="region of interest" description="Disordered" evidence="1">
    <location>
        <begin position="106"/>
        <end position="150"/>
    </location>
</feature>
<dbReference type="InterPro" id="IPR043519">
    <property type="entry name" value="NT_sf"/>
</dbReference>
<name>A0A1A6A3C1_9TREE</name>
<dbReference type="EMBL" id="CP144535">
    <property type="protein sequence ID" value="WWC62545.1"/>
    <property type="molecule type" value="Genomic_DNA"/>
</dbReference>
<accession>A0A1A6A3C1</accession>
<evidence type="ECO:0000256" key="1">
    <source>
        <dbReference type="SAM" id="MobiDB-lite"/>
    </source>
</evidence>
<dbReference type="OrthoDB" id="2274644at2759"/>
<evidence type="ECO:0000313" key="4">
    <source>
        <dbReference type="EMBL" id="WWC62545.1"/>
    </source>
</evidence>
<dbReference type="Gene3D" id="1.10.1410.10">
    <property type="match status" value="1"/>
</dbReference>
<feature type="compositionally biased region" description="Polar residues" evidence="1">
    <location>
        <begin position="106"/>
        <end position="129"/>
    </location>
</feature>
<sequence length="908" mass="100661">MFSSIIISPLQPTSLPSPQLISFADDARDVPSLLDIDEYDTPLGPHPDPPENNRQSQSGGHPATATTSTSTSTHDQLAFFPSTPQPIYLSSSEDLDGLFRLRLDPQSPSLPATTTPIRVVSQGKSPTTPISLGGRSHRRRRSSVSSLTSITASCLPSPRRHKQIKTTKTPYPLNFDTSYPPSPVLDTPDLTSGSTVHSLVPSTSHRPPSNQAIILTKPHELKALLECQIQAYPYLEDSLSNTVHKSSKSTHVPQEQLIRLDDFQYSHPDKSSEGSLKESSVNFKYLQSVHPQRKVQKTSLEEIDQYLDTPQEEDDGYLTPIDYKFSSDFASDELDGIEDTPGPASDRDLLEMLNGDSENKSTSLQETDFYQQVQAAAKALKASLISLKSQPTPTVHNVSPYNLLLSSPSPRKNVPRHIAQPSAPDIFQSEIISAWVKTEPTEKSKEFVKTLLSNLTRIINANYGRSGARAEKRFLVDVFGSVSWGGETGNSGDLDLVILDRAQLRGYEPSLWRQSPGAEGPVKNLNNAGRRSVPPQISGLPRCYYTYDLADCLRRAGMREVQPIAAASTPIVKFKDPQGIIECDINMNDLGGWYNSSLILHYCLISPYLLRPMIYILKRWLSAQDLNDASGSKGAATMSSYCLTLMIIAYLQARGCLPNLQKDINVPLITSASDTNNKDVIWVSWSKDQGVPAHVAFDRDPPEGWTSAEPDLTVADAVRGFFRFFSRTPPSPSASEQDKARFDHRKTIISILQGGLANRVLGVGQGRLEDEKLRQELVLQGMNGREVEEAMNLMRDKRIKGEEKMGKGDRGIQPRNWSERRLVVQDPFLWQKNCAGMMSRVGLDRFFDCVDRAHQMLQSKGRAATIEELLFNPSPIPVRMPTPGRGRGFRGSPVSRRGGMNVRTLWNT</sequence>
<dbReference type="SUPFAM" id="SSF81301">
    <property type="entry name" value="Nucleotidyltransferase"/>
    <property type="match status" value="1"/>
</dbReference>
<feature type="region of interest" description="Disordered" evidence="1">
    <location>
        <begin position="36"/>
        <end position="79"/>
    </location>
</feature>
<dbReference type="STRING" id="1296121.A0A1A6A3C1"/>
<feature type="compositionally biased region" description="Low complexity" evidence="1">
    <location>
        <begin position="63"/>
        <end position="73"/>
    </location>
</feature>
<reference evidence="4" key="3">
    <citation type="submission" date="2024-02" db="EMBL/GenBank/DDBJ databases">
        <title>Comparative genomics of Cryptococcus and Kwoniella reveals pathogenesis evolution and contrasting modes of karyotype evolution via chromosome fusion or intercentromeric recombination.</title>
        <authorList>
            <person name="Coelho M.A."/>
            <person name="David-Palma M."/>
            <person name="Shea T."/>
            <person name="Bowers K."/>
            <person name="McGinley-Smith S."/>
            <person name="Mohammad A.W."/>
            <person name="Gnirke A."/>
            <person name="Yurkov A.M."/>
            <person name="Nowrousian M."/>
            <person name="Sun S."/>
            <person name="Cuomo C.A."/>
            <person name="Heitman J."/>
        </authorList>
    </citation>
    <scope>NUCLEOTIDE SEQUENCE</scope>
    <source>
        <strain evidence="4">CBS 10117</strain>
    </source>
</reference>
<dbReference type="VEuPathDB" id="FungiDB:I303_05414"/>
<reference evidence="4" key="2">
    <citation type="submission" date="2013-07" db="EMBL/GenBank/DDBJ databases">
        <authorList>
            <consortium name="The Broad Institute Genome Sequencing Platform"/>
            <person name="Cuomo C."/>
            <person name="Litvintseva A."/>
            <person name="Chen Y."/>
            <person name="Heitman J."/>
            <person name="Sun S."/>
            <person name="Springer D."/>
            <person name="Dromer F."/>
            <person name="Young S.K."/>
            <person name="Zeng Q."/>
            <person name="Gargeya S."/>
            <person name="Fitzgerald M."/>
            <person name="Abouelleil A."/>
            <person name="Alvarado L."/>
            <person name="Berlin A.M."/>
            <person name="Chapman S.B."/>
            <person name="Dewar J."/>
            <person name="Goldberg J."/>
            <person name="Griggs A."/>
            <person name="Gujja S."/>
            <person name="Hansen M."/>
            <person name="Howarth C."/>
            <person name="Imamovic A."/>
            <person name="Larimer J."/>
            <person name="McCowan C."/>
            <person name="Murphy C."/>
            <person name="Pearson M."/>
            <person name="Priest M."/>
            <person name="Roberts A."/>
            <person name="Saif S."/>
            <person name="Shea T."/>
            <person name="Sykes S."/>
            <person name="Wortman J."/>
            <person name="Nusbaum C."/>
            <person name="Birren B."/>
        </authorList>
    </citation>
    <scope>NUCLEOTIDE SEQUENCE</scope>
    <source>
        <strain evidence="4">CBS 10117</strain>
    </source>
</reference>
<dbReference type="GO" id="GO:0010605">
    <property type="term" value="P:negative regulation of macromolecule metabolic process"/>
    <property type="evidence" value="ECO:0007669"/>
    <property type="project" value="UniProtKB-ARBA"/>
</dbReference>
<dbReference type="CDD" id="cd05402">
    <property type="entry name" value="NT_PAP_TUTase"/>
    <property type="match status" value="1"/>
</dbReference>
<dbReference type="PANTHER" id="PTHR12271">
    <property type="entry name" value="POLY A POLYMERASE CID PAP -RELATED"/>
    <property type="match status" value="1"/>
</dbReference>
<proteinExistence type="predicted"/>
<evidence type="ECO:0000259" key="2">
    <source>
        <dbReference type="Pfam" id="PF22600"/>
    </source>
</evidence>
<evidence type="ECO:0000313" key="3">
    <source>
        <dbReference type="EMBL" id="OBR84555.1"/>
    </source>
</evidence>
<dbReference type="Pfam" id="PF22600">
    <property type="entry name" value="MTPAP-like_central"/>
    <property type="match status" value="1"/>
</dbReference>
<keyword evidence="5" id="KW-1185">Reference proteome</keyword>
<reference evidence="3" key="1">
    <citation type="submission" date="2013-07" db="EMBL/GenBank/DDBJ databases">
        <title>The Genome Sequence of Cryptococcus dejecticola CBS10117.</title>
        <authorList>
            <consortium name="The Broad Institute Genome Sequencing Platform"/>
            <person name="Cuomo C."/>
            <person name="Litvintseva A."/>
            <person name="Chen Y."/>
            <person name="Heitman J."/>
            <person name="Sun S."/>
            <person name="Springer D."/>
            <person name="Dromer F."/>
            <person name="Young S.K."/>
            <person name="Zeng Q."/>
            <person name="Gargeya S."/>
            <person name="Fitzgerald M."/>
            <person name="Abouelleil A."/>
            <person name="Alvarado L."/>
            <person name="Berlin A.M."/>
            <person name="Chapman S.B."/>
            <person name="Dewar J."/>
            <person name="Goldberg J."/>
            <person name="Griggs A."/>
            <person name="Gujja S."/>
            <person name="Hansen M."/>
            <person name="Howarth C."/>
            <person name="Imamovic A."/>
            <person name="Larimer J."/>
            <person name="McCowan C."/>
            <person name="Murphy C."/>
            <person name="Pearson M."/>
            <person name="Priest M."/>
            <person name="Roberts A."/>
            <person name="Saif S."/>
            <person name="Shea T."/>
            <person name="Sykes S."/>
            <person name="Wortman J."/>
            <person name="Nusbaum C."/>
            <person name="Birren B."/>
        </authorList>
    </citation>
    <scope>NUCLEOTIDE SEQUENCE [LARGE SCALE GENOMIC DNA]</scope>
    <source>
        <strain evidence="3">CBS 10117</strain>
    </source>
</reference>